<name>A0A7E4VPD8_PANRE</name>
<keyword evidence="1" id="KW-1185">Reference proteome</keyword>
<evidence type="ECO:0000313" key="2">
    <source>
        <dbReference type="WBParaSite" id="Pan_g22999.t1"/>
    </source>
</evidence>
<accession>A0A7E4VPD8</accession>
<protein>
    <submittedName>
        <fullName evidence="2">ANK_REP_REGION domain-containing protein</fullName>
    </submittedName>
</protein>
<sequence>MDPTVYQKYTYVNYHLKSLLRSWKQLKPNFEAKITTVSPIIKLMLIQSLVQIKKRILEANLKLVNVNDYLHLICTIHHLDSIRTDLLYKPNMGADLCCIAWNTISDIDLLRHKIEGIQTIPFQKLPYEFQSRLVALLPPRDAGVFKVSGKTALKSVNQRGMFATTLIIARNDIDYENIKKAYGGNTVYDILSTKRFLNSAKCYVRTGLCINMDSVDKFDSIVNKVFGVFCLLELQGRYTWRHAIQFMNISKNVRYVYLKYGMQLEVDDFDEFFEAVVQVLCGQKDVLMVVIHCPHLDLTFEQRIKQCVENRTSFDVVFPIEYLQLDIMDPTLYQKYTYVDYHLKALLRAWKQLKPQFEAKLASKILPTVKPILLQSLVQIRKRILEANLKLVHLNDYLYVICTIYRDDSLRTNLHNKPNTGVHLCCTAWNIISDIDLLRDKFEDIQPVPFQKLPYEFQSRLVALLSPRDLVAFKISGKTALNNVDRRGMFASTLVIARNNINYENIKKVYGGNTLYDILSTKRFLASEMCYVSSGLCINMDSIDKFDRSVNLVCGIYCLIELQGQYTWRHAIHLMNTSKNVRYVCLKYGMQLEVDNFEEFFEAVVKFLGQQKDVLVLDIHCPHLDVTFEQRMKAYVEDRTNFDVIFPLDCLVIYKLPKLCSA</sequence>
<evidence type="ECO:0000313" key="1">
    <source>
        <dbReference type="Proteomes" id="UP000492821"/>
    </source>
</evidence>
<dbReference type="WBParaSite" id="Pan_g22999.t1">
    <property type="protein sequence ID" value="Pan_g22999.t1"/>
    <property type="gene ID" value="Pan_g22999"/>
</dbReference>
<organism evidence="1 2">
    <name type="scientific">Panagrellus redivivus</name>
    <name type="common">Microworm</name>
    <dbReference type="NCBI Taxonomy" id="6233"/>
    <lineage>
        <taxon>Eukaryota</taxon>
        <taxon>Metazoa</taxon>
        <taxon>Ecdysozoa</taxon>
        <taxon>Nematoda</taxon>
        <taxon>Chromadorea</taxon>
        <taxon>Rhabditida</taxon>
        <taxon>Tylenchina</taxon>
        <taxon>Panagrolaimomorpha</taxon>
        <taxon>Panagrolaimoidea</taxon>
        <taxon>Panagrolaimidae</taxon>
        <taxon>Panagrellus</taxon>
    </lineage>
</organism>
<dbReference type="Proteomes" id="UP000492821">
    <property type="component" value="Unassembled WGS sequence"/>
</dbReference>
<proteinExistence type="predicted"/>
<reference evidence="1" key="1">
    <citation type="journal article" date="2013" name="Genetics">
        <title>The draft genome and transcriptome of Panagrellus redivivus are shaped by the harsh demands of a free-living lifestyle.</title>
        <authorList>
            <person name="Srinivasan J."/>
            <person name="Dillman A.R."/>
            <person name="Macchietto M.G."/>
            <person name="Heikkinen L."/>
            <person name="Lakso M."/>
            <person name="Fracchia K.M."/>
            <person name="Antoshechkin I."/>
            <person name="Mortazavi A."/>
            <person name="Wong G."/>
            <person name="Sternberg P.W."/>
        </authorList>
    </citation>
    <scope>NUCLEOTIDE SEQUENCE [LARGE SCALE GENOMIC DNA]</scope>
    <source>
        <strain evidence="1">MT8872</strain>
    </source>
</reference>
<dbReference type="AlphaFoldDB" id="A0A7E4VPD8"/>
<reference evidence="2" key="2">
    <citation type="submission" date="2020-10" db="UniProtKB">
        <authorList>
            <consortium name="WormBaseParasite"/>
        </authorList>
    </citation>
    <scope>IDENTIFICATION</scope>
</reference>